<evidence type="ECO:0008006" key="4">
    <source>
        <dbReference type="Google" id="ProtNLM"/>
    </source>
</evidence>
<sequence>MKTVSILIAALTGAGSAFAAPTQETYYKLVASAPGKAIDSQLLKPNAEFWYIGKEANSTCGDVAPAVTVTSTGHLGFYADGHQNQQYSYVDVSGGGKGLFGFTLPNKAAEQWDRVDVFTLASSEENNIKLIYDKDGSNWLACPTDVAGQYTIYPEKAYDRHAPTSDCISFEARAERVETPKSVCVYN</sequence>
<evidence type="ECO:0000313" key="3">
    <source>
        <dbReference type="Proteomes" id="UP000325902"/>
    </source>
</evidence>
<feature type="chain" id="PRO_5024933468" description="Cell wall protein phiA" evidence="1">
    <location>
        <begin position="20"/>
        <end position="187"/>
    </location>
</feature>
<reference evidence="2 3" key="1">
    <citation type="journal article" date="2019" name="Sci. Rep.">
        <title>A multi-omics analysis of the grapevine pathogen Lasiodiplodia theobromae reveals that temperature affects the expression of virulence- and pathogenicity-related genes.</title>
        <authorList>
            <person name="Felix C."/>
            <person name="Meneses R."/>
            <person name="Goncalves M.F.M."/>
            <person name="Tilleman L."/>
            <person name="Duarte A.S."/>
            <person name="Jorrin-Novo J.V."/>
            <person name="Van de Peer Y."/>
            <person name="Deforce D."/>
            <person name="Van Nieuwerburgh F."/>
            <person name="Esteves A.C."/>
            <person name="Alves A."/>
        </authorList>
    </citation>
    <scope>NUCLEOTIDE SEQUENCE [LARGE SCALE GENOMIC DNA]</scope>
    <source>
        <strain evidence="2 3">LA-SOL3</strain>
    </source>
</reference>
<keyword evidence="1" id="KW-0732">Signal</keyword>
<accession>A0A5N5CY59</accession>
<dbReference type="Proteomes" id="UP000325902">
    <property type="component" value="Unassembled WGS sequence"/>
</dbReference>
<dbReference type="AlphaFoldDB" id="A0A5N5CY59"/>
<gene>
    <name evidence="2" type="ORF">DBV05_g11051</name>
</gene>
<feature type="signal peptide" evidence="1">
    <location>
        <begin position="1"/>
        <end position="19"/>
    </location>
</feature>
<evidence type="ECO:0000313" key="2">
    <source>
        <dbReference type="EMBL" id="KAB2570281.1"/>
    </source>
</evidence>
<protein>
    <recommendedName>
        <fullName evidence="4">Cell wall protein phiA</fullName>
    </recommendedName>
</protein>
<dbReference type="OrthoDB" id="3905572at2759"/>
<proteinExistence type="predicted"/>
<organism evidence="2 3">
    <name type="scientific">Lasiodiplodia theobromae</name>
    <dbReference type="NCBI Taxonomy" id="45133"/>
    <lineage>
        <taxon>Eukaryota</taxon>
        <taxon>Fungi</taxon>
        <taxon>Dikarya</taxon>
        <taxon>Ascomycota</taxon>
        <taxon>Pezizomycotina</taxon>
        <taxon>Dothideomycetes</taxon>
        <taxon>Dothideomycetes incertae sedis</taxon>
        <taxon>Botryosphaeriales</taxon>
        <taxon>Botryosphaeriaceae</taxon>
        <taxon>Lasiodiplodia</taxon>
    </lineage>
</organism>
<evidence type="ECO:0000256" key="1">
    <source>
        <dbReference type="SAM" id="SignalP"/>
    </source>
</evidence>
<keyword evidence="3" id="KW-1185">Reference proteome</keyword>
<dbReference type="EMBL" id="VCHE01000143">
    <property type="protein sequence ID" value="KAB2570281.1"/>
    <property type="molecule type" value="Genomic_DNA"/>
</dbReference>
<comment type="caution">
    <text evidence="2">The sequence shown here is derived from an EMBL/GenBank/DDBJ whole genome shotgun (WGS) entry which is preliminary data.</text>
</comment>
<name>A0A5N5CY59_9PEZI</name>